<dbReference type="InterPro" id="IPR051223">
    <property type="entry name" value="Polycystin"/>
</dbReference>
<evidence type="ECO:0000256" key="1">
    <source>
        <dbReference type="ARBA" id="ARBA00004141"/>
    </source>
</evidence>
<gene>
    <name evidence="8" type="ORF">HPBE_LOCUS27326</name>
</gene>
<dbReference type="PANTHER" id="PTHR10877">
    <property type="entry name" value="POLYCYSTIN FAMILY MEMBER"/>
    <property type="match status" value="1"/>
</dbReference>
<feature type="transmembrane region" description="Helical" evidence="6">
    <location>
        <begin position="189"/>
        <end position="209"/>
    </location>
</feature>
<feature type="transmembrane region" description="Helical" evidence="6">
    <location>
        <begin position="99"/>
        <end position="117"/>
    </location>
</feature>
<evidence type="ECO:0000256" key="4">
    <source>
        <dbReference type="ARBA" id="ARBA00022989"/>
    </source>
</evidence>
<sequence length="262" mass="29028">MATLGVSVEGQLHTYSGGGYTSSSSGKLPKAQGILALQNTRGIFVEMSLYNAQVNYFAVVQLTIEIPAEGFLLPSSWVEAVRLIKYQDTNGGATRIFEFLYIAYAILSFIAYTYFYASNVVKAFETRPDTCNPIIIQRTLGLVLARMKYFLVGVLAISSVVAFCLRQTLKDFAATNGNVYIDLAKQRDLELAFTFCLAGVVFFVACKMIKILRFAIYRNKPPVCQSELPLLNQLQFSSICYVLGNVLTHGSRPRFSSYVCSA</sequence>
<dbReference type="EMBL" id="UZAH01043058">
    <property type="protein sequence ID" value="VDP62755.1"/>
    <property type="molecule type" value="Genomic_DNA"/>
</dbReference>
<dbReference type="InterPro" id="IPR046791">
    <property type="entry name" value="Polycystin_dom"/>
</dbReference>
<evidence type="ECO:0000313" key="8">
    <source>
        <dbReference type="EMBL" id="VDP62755.1"/>
    </source>
</evidence>
<dbReference type="Proteomes" id="UP000050761">
    <property type="component" value="Unassembled WGS sequence"/>
</dbReference>
<feature type="transmembrane region" description="Helical" evidence="6">
    <location>
        <begin position="149"/>
        <end position="169"/>
    </location>
</feature>
<dbReference type="AlphaFoldDB" id="A0A183GXA7"/>
<dbReference type="GO" id="GO:0050982">
    <property type="term" value="P:detection of mechanical stimulus"/>
    <property type="evidence" value="ECO:0007669"/>
    <property type="project" value="TreeGrafter"/>
</dbReference>
<comment type="subcellular location">
    <subcellularLocation>
        <location evidence="1">Membrane</location>
        <topology evidence="1">Multi-pass membrane protein</topology>
    </subcellularLocation>
</comment>
<organism evidence="9 10">
    <name type="scientific">Heligmosomoides polygyrus</name>
    <name type="common">Parasitic roundworm</name>
    <dbReference type="NCBI Taxonomy" id="6339"/>
    <lineage>
        <taxon>Eukaryota</taxon>
        <taxon>Metazoa</taxon>
        <taxon>Ecdysozoa</taxon>
        <taxon>Nematoda</taxon>
        <taxon>Chromadorea</taxon>
        <taxon>Rhabditida</taxon>
        <taxon>Rhabditina</taxon>
        <taxon>Rhabditomorpha</taxon>
        <taxon>Strongyloidea</taxon>
        <taxon>Heligmosomidae</taxon>
        <taxon>Heligmosomoides</taxon>
    </lineage>
</organism>
<dbReference type="PANTHER" id="PTHR10877:SF194">
    <property type="entry name" value="LOCATION OF VULVA DEFECTIVE 1"/>
    <property type="match status" value="1"/>
</dbReference>
<dbReference type="OrthoDB" id="5826697at2759"/>
<protein>
    <submittedName>
        <fullName evidence="10">PKD_channel domain-containing protein</fullName>
    </submittedName>
</protein>
<keyword evidence="9" id="KW-1185">Reference proteome</keyword>
<comment type="similarity">
    <text evidence="2">Belongs to the polycystin family.</text>
</comment>
<evidence type="ECO:0000256" key="6">
    <source>
        <dbReference type="SAM" id="Phobius"/>
    </source>
</evidence>
<dbReference type="WBParaSite" id="HPBE_0002732701-mRNA-1">
    <property type="protein sequence ID" value="HPBE_0002732701-mRNA-1"/>
    <property type="gene ID" value="HPBE_0002732701"/>
</dbReference>
<accession>A0A3P8G6T3</accession>
<evidence type="ECO:0000313" key="10">
    <source>
        <dbReference type="WBParaSite" id="HPBE_0002732701-mRNA-1"/>
    </source>
</evidence>
<reference evidence="8 9" key="1">
    <citation type="submission" date="2018-11" db="EMBL/GenBank/DDBJ databases">
        <authorList>
            <consortium name="Pathogen Informatics"/>
        </authorList>
    </citation>
    <scope>NUCLEOTIDE SEQUENCE [LARGE SCALE GENOMIC DNA]</scope>
</reference>
<dbReference type="GO" id="GO:0005262">
    <property type="term" value="F:calcium channel activity"/>
    <property type="evidence" value="ECO:0007669"/>
    <property type="project" value="TreeGrafter"/>
</dbReference>
<dbReference type="GO" id="GO:0016020">
    <property type="term" value="C:membrane"/>
    <property type="evidence" value="ECO:0007669"/>
    <property type="project" value="UniProtKB-SubCell"/>
</dbReference>
<keyword evidence="4 6" id="KW-1133">Transmembrane helix</keyword>
<name>A0A183GXA7_HELPZ</name>
<evidence type="ECO:0000256" key="5">
    <source>
        <dbReference type="ARBA" id="ARBA00023136"/>
    </source>
</evidence>
<evidence type="ECO:0000259" key="7">
    <source>
        <dbReference type="Pfam" id="PF20519"/>
    </source>
</evidence>
<keyword evidence="3 6" id="KW-0812">Transmembrane</keyword>
<proteinExistence type="inferred from homology"/>
<evidence type="ECO:0000313" key="9">
    <source>
        <dbReference type="Proteomes" id="UP000050761"/>
    </source>
</evidence>
<evidence type="ECO:0000256" key="3">
    <source>
        <dbReference type="ARBA" id="ARBA00022692"/>
    </source>
</evidence>
<dbReference type="Pfam" id="PF20519">
    <property type="entry name" value="Polycystin_dom"/>
    <property type="match status" value="1"/>
</dbReference>
<reference evidence="10" key="2">
    <citation type="submission" date="2019-09" db="UniProtKB">
        <authorList>
            <consortium name="WormBaseParasite"/>
        </authorList>
    </citation>
    <scope>IDENTIFICATION</scope>
</reference>
<evidence type="ECO:0000256" key="2">
    <source>
        <dbReference type="ARBA" id="ARBA00007200"/>
    </source>
</evidence>
<feature type="domain" description="Polycystin" evidence="7">
    <location>
        <begin position="6"/>
        <end position="84"/>
    </location>
</feature>
<accession>A0A183GXA7</accession>
<keyword evidence="5 6" id="KW-0472">Membrane</keyword>